<dbReference type="Proteomes" id="UP000053328">
    <property type="component" value="Unassembled WGS sequence"/>
</dbReference>
<dbReference type="VEuPathDB" id="FungiDB:PV08_03258"/>
<dbReference type="EMBL" id="KN847493">
    <property type="protein sequence ID" value="KIW18969.1"/>
    <property type="molecule type" value="Genomic_DNA"/>
</dbReference>
<reference evidence="1 2" key="1">
    <citation type="submission" date="2015-01" db="EMBL/GenBank/DDBJ databases">
        <title>The Genome Sequence of Exophiala spinifera CBS89968.</title>
        <authorList>
            <consortium name="The Broad Institute Genomics Platform"/>
            <person name="Cuomo C."/>
            <person name="de Hoog S."/>
            <person name="Gorbushina A."/>
            <person name="Stielow B."/>
            <person name="Teixiera M."/>
            <person name="Abouelleil A."/>
            <person name="Chapman S.B."/>
            <person name="Priest M."/>
            <person name="Young S.K."/>
            <person name="Wortman J."/>
            <person name="Nusbaum C."/>
            <person name="Birren B."/>
        </authorList>
    </citation>
    <scope>NUCLEOTIDE SEQUENCE [LARGE SCALE GENOMIC DNA]</scope>
    <source>
        <strain evidence="1 2">CBS 89968</strain>
    </source>
</reference>
<keyword evidence="2" id="KW-1185">Reference proteome</keyword>
<dbReference type="GeneID" id="27330341"/>
<accession>A0A0D2C608</accession>
<evidence type="ECO:0000313" key="1">
    <source>
        <dbReference type="EMBL" id="KIW18969.1"/>
    </source>
</evidence>
<dbReference type="HOGENOM" id="CLU_450579_0_0_1"/>
<dbReference type="RefSeq" id="XP_016239185.1">
    <property type="nucleotide sequence ID" value="XM_016377615.1"/>
</dbReference>
<dbReference type="OrthoDB" id="4540247at2759"/>
<proteinExistence type="predicted"/>
<protein>
    <submittedName>
        <fullName evidence="1">Uncharacterized protein</fullName>
    </submittedName>
</protein>
<evidence type="ECO:0000313" key="2">
    <source>
        <dbReference type="Proteomes" id="UP000053328"/>
    </source>
</evidence>
<name>A0A0D2C608_9EURO</name>
<organism evidence="1 2">
    <name type="scientific">Exophiala spinifera</name>
    <dbReference type="NCBI Taxonomy" id="91928"/>
    <lineage>
        <taxon>Eukaryota</taxon>
        <taxon>Fungi</taxon>
        <taxon>Dikarya</taxon>
        <taxon>Ascomycota</taxon>
        <taxon>Pezizomycotina</taxon>
        <taxon>Eurotiomycetes</taxon>
        <taxon>Chaetothyriomycetidae</taxon>
        <taxon>Chaetothyriales</taxon>
        <taxon>Herpotrichiellaceae</taxon>
        <taxon>Exophiala</taxon>
    </lineage>
</organism>
<dbReference type="AlphaFoldDB" id="A0A0D2C608"/>
<gene>
    <name evidence="1" type="ORF">PV08_03258</name>
</gene>
<sequence length="709" mass="79109">MFGETHFIRSITVLKLAYPLYNHLATPLELYYNVGEQSIFTHPQEKPYPAAVDIDTEFRIELSLPADIPPGSSWKLMANWRNGATVFETLCTVPTAQPGEDIDDGPRPLSVKIVLKQLILDGKAKPLPWALTEVLYWKLEPLTPSPPRAISFSTWSTRDETSIPTRLYTSIPIELYVFPSNLPEFFHKGGIPLKLLRLPAYLPKWMRVSSWEQYKPYGPPQAPRHDVSRNVDLNWASFVVNAMFSESRLCYENWNGTYRYLSFGASSIRDLFSKNRGFDCWLDLWLYEISGYFTTQDISVNCYDLAALCQIIVALGVDTQQQDLRMKYMQPFGYIRPTFLIGRFEAQPNPDNPGSLCNNPFYGDPNRAPAMLCDHNLLNRSRFGNHMFLSLGQVMAIPNVLDACCGPQLGAVSLLDYPQAVVDTTTPLCALNGSSPGTIADITDGPGVGALVIARPFHWQDQTAPQADTVFGDVAAALNDKGNWREPLMMVPADARSVTAKMYCQKLVEVNSEGKITMDTITVEVSRYTNPYALIQDYNLRVVHFPAWTQSAVGGHEAPGTGLSVSGSLRMFADDKNLYLATIESISNKSPDTAALKLQLEKTLGNAFAKFDSKRQRIMSVSTQPADMPQAVGTKLTVSLQVSSTGDRYWKGYGVRLARSNVLFVRATSRAGVIDFEFLARTPGYDTAVITIYGGYFETDGKTVNFWIR</sequence>